<dbReference type="PANTHER" id="PTHR45080">
    <property type="entry name" value="CONTACTIN 5"/>
    <property type="match status" value="1"/>
</dbReference>
<dbReference type="GO" id="GO:0005737">
    <property type="term" value="C:cytoplasm"/>
    <property type="evidence" value="ECO:0007669"/>
    <property type="project" value="UniProtKB-SubCell"/>
</dbReference>
<comment type="subcellular location">
    <subcellularLocation>
        <location evidence="1">Cytoplasm</location>
    </subcellularLocation>
</comment>
<accession>A0A0T6B1L1</accession>
<dbReference type="InterPro" id="IPR013098">
    <property type="entry name" value="Ig_I-set"/>
</dbReference>
<dbReference type="FunFam" id="2.60.40.10:FF:000107">
    <property type="entry name" value="Myosin, light chain kinase a"/>
    <property type="match status" value="2"/>
</dbReference>
<dbReference type="GO" id="GO:0060298">
    <property type="term" value="P:positive regulation of sarcomere organization"/>
    <property type="evidence" value="ECO:0007669"/>
    <property type="project" value="UniProtKB-ARBA"/>
</dbReference>
<dbReference type="InterPro" id="IPR036179">
    <property type="entry name" value="Ig-like_dom_sf"/>
</dbReference>
<dbReference type="FunFam" id="2.60.40.10:FF:000425">
    <property type="entry name" value="Myosin light chain kinase"/>
    <property type="match status" value="1"/>
</dbReference>
<dbReference type="CDD" id="cd00096">
    <property type="entry name" value="Ig"/>
    <property type="match status" value="1"/>
</dbReference>
<dbReference type="FunFam" id="2.60.40.10:FF:000344">
    <property type="entry name" value="Muscle M-line assembly protein unc-89"/>
    <property type="match status" value="1"/>
</dbReference>
<dbReference type="SMART" id="SM00409">
    <property type="entry name" value="IG"/>
    <property type="match status" value="6"/>
</dbReference>
<keyword evidence="3" id="KW-0732">Signal</keyword>
<evidence type="ECO:0000313" key="8">
    <source>
        <dbReference type="EMBL" id="KRT81299.1"/>
    </source>
</evidence>
<dbReference type="OrthoDB" id="2570713at2759"/>
<feature type="domain" description="Ig-like" evidence="7">
    <location>
        <begin position="222"/>
        <end position="311"/>
    </location>
</feature>
<proteinExistence type="predicted"/>
<dbReference type="AlphaFoldDB" id="A0A0T6B1L1"/>
<name>A0A0T6B1L1_9SCAR</name>
<dbReference type="InterPro" id="IPR013783">
    <property type="entry name" value="Ig-like_fold"/>
</dbReference>
<evidence type="ECO:0000256" key="3">
    <source>
        <dbReference type="ARBA" id="ARBA00022729"/>
    </source>
</evidence>
<sequence>LYTCVAQTSTGHISCSAELTVQGTVVELHREPVKPQLIIEHREANATIGGQALLELQVKGYPKPKVKLTKEGKQIEASTKYKFLYEDEENLSVVIKNVEASDAGKYEFSAENELGQDIREVTLNVKAPPKMKNKLEDVSINVEQTLKLSVQVEGIPKPNVEFYKDGKLIKPSDRTKLVEEGDSLTLFIEKTTLKDSGSYSAVATNEIAQISQFCNVNVYTKPKILKKLGEEVVVSKSETVELSVTLESEPPPEITWFKGDKEITSDSHYVIKQDGDSYILKITGAVTTDSSSFKCQAKNIHGSVDDEVRVNVKCPPRIVKPLEDMTVTEYDKNVTLDVKVEAFPKPNVKWYLDEMEISETRNEFTRIESDDGVKLVIKEVTSELSGQYSCKLSNELGATETSAKLTVNCKPRIIKHLKDTTVEEGATLHLEVEVEGTPEPTVKWLRNGNEVSADARIKITRDIHRQESYHLTVNLIKYEEEGEYEVEVTNMLGTVNSRSYVTVQKTIHTDAVEETVAPPKKLIVEVIEDEKQVVVEEEGVQIEEIIEEAPPDQGKKDLKIEEAQEDTKTAIFAQKVEIEEVQYLADEKKGAVTDEKPPKKRGKSIQIEESVTIIDIEGKSSQAEEQPVPRRKPSKGKSLEIEEIKIVETVNEPQTPSEVVVEKNLKRGISASKEEAVSEQVKIPERKQSCVEILEELSSQKAVIATTASVDDEGSTRRESKVEVLEEVKTRKATLASKDDIIEVENEVASSKRKESKVEIIDDKAAKAKLASKEEAVQGDAETIYKRQQSKIESIDETPKQAVPATKEDVVEIANDVTKLSRRESKIEEVEKDEPQKGKAATKEKVTDVENEAEKSRRKPSKVGTVEEELPQKGIRIEDDEVDEEVEDLLRRAKKQRSLIEEVKIEEEKFEGPEALPVIIDSTMKDKSQYESLNVVYTVRGKANPPPTATWTLNGAPITSSTPRCSISQKGEEFKLEVKKLKMEDAGVYQCVLTNPVGDAKEQATLDIIPQKEFRRPKIKDGLQDQTIIKKNTVTLKAVIIGDPVPDATW</sequence>
<keyword evidence="2" id="KW-0963">Cytoplasm</keyword>
<evidence type="ECO:0000256" key="1">
    <source>
        <dbReference type="ARBA" id="ARBA00004496"/>
    </source>
</evidence>
<dbReference type="Pfam" id="PF07679">
    <property type="entry name" value="I-set"/>
    <property type="match status" value="6"/>
</dbReference>
<feature type="region of interest" description="Disordered" evidence="6">
    <location>
        <begin position="617"/>
        <end position="637"/>
    </location>
</feature>
<evidence type="ECO:0000313" key="9">
    <source>
        <dbReference type="Proteomes" id="UP000051574"/>
    </source>
</evidence>
<dbReference type="PANTHER" id="PTHR45080:SF8">
    <property type="entry name" value="IG-LIKE DOMAIN-CONTAINING PROTEIN"/>
    <property type="match status" value="1"/>
</dbReference>
<protein>
    <submittedName>
        <fullName evidence="8">Immunoglobulin</fullName>
    </submittedName>
</protein>
<dbReference type="GO" id="GO:0005886">
    <property type="term" value="C:plasma membrane"/>
    <property type="evidence" value="ECO:0007669"/>
    <property type="project" value="TreeGrafter"/>
</dbReference>
<dbReference type="Proteomes" id="UP000051574">
    <property type="component" value="Unassembled WGS sequence"/>
</dbReference>
<dbReference type="InterPro" id="IPR003598">
    <property type="entry name" value="Ig_sub2"/>
</dbReference>
<keyword evidence="4" id="KW-1015">Disulfide bond</keyword>
<dbReference type="InterPro" id="IPR003599">
    <property type="entry name" value="Ig_sub"/>
</dbReference>
<feature type="non-terminal residue" evidence="8">
    <location>
        <position position="1"/>
    </location>
</feature>
<dbReference type="FunFam" id="2.60.40.10:FF:000919">
    <property type="entry name" value="Uncharacterized protein, isoform C"/>
    <property type="match status" value="1"/>
</dbReference>
<feature type="domain" description="Ig-like" evidence="7">
    <location>
        <begin position="129"/>
        <end position="211"/>
    </location>
</feature>
<feature type="region of interest" description="Disordered" evidence="6">
    <location>
        <begin position="822"/>
        <end position="879"/>
    </location>
</feature>
<dbReference type="Gene3D" id="2.60.40.10">
    <property type="entry name" value="Immunoglobulins"/>
    <property type="match status" value="6"/>
</dbReference>
<feature type="domain" description="Ig-like" evidence="7">
    <location>
        <begin position="411"/>
        <end position="504"/>
    </location>
</feature>
<dbReference type="SMART" id="SM00408">
    <property type="entry name" value="IGc2"/>
    <property type="match status" value="6"/>
</dbReference>
<dbReference type="GO" id="GO:0040017">
    <property type="term" value="P:positive regulation of locomotion"/>
    <property type="evidence" value="ECO:0007669"/>
    <property type="project" value="UniProtKB-ARBA"/>
</dbReference>
<evidence type="ECO:0000256" key="2">
    <source>
        <dbReference type="ARBA" id="ARBA00022490"/>
    </source>
</evidence>
<comment type="caution">
    <text evidence="8">The sequence shown here is derived from an EMBL/GenBank/DDBJ whole genome shotgun (WGS) entry which is preliminary data.</text>
</comment>
<evidence type="ECO:0000259" key="7">
    <source>
        <dbReference type="PROSITE" id="PS50835"/>
    </source>
</evidence>
<keyword evidence="5" id="KW-0393">Immunoglobulin domain</keyword>
<dbReference type="PROSITE" id="PS50835">
    <property type="entry name" value="IG_LIKE"/>
    <property type="match status" value="5"/>
</dbReference>
<feature type="compositionally biased region" description="Basic and acidic residues" evidence="6">
    <location>
        <begin position="822"/>
        <end position="855"/>
    </location>
</feature>
<dbReference type="InterPro" id="IPR007110">
    <property type="entry name" value="Ig-like_dom"/>
</dbReference>
<feature type="domain" description="Ig-like" evidence="7">
    <location>
        <begin position="316"/>
        <end position="406"/>
    </location>
</feature>
<feature type="domain" description="Ig-like" evidence="7">
    <location>
        <begin position="913"/>
        <end position="1007"/>
    </location>
</feature>
<dbReference type="EMBL" id="LJIG01016205">
    <property type="protein sequence ID" value="KRT81299.1"/>
    <property type="molecule type" value="Genomic_DNA"/>
</dbReference>
<evidence type="ECO:0000256" key="6">
    <source>
        <dbReference type="SAM" id="MobiDB-lite"/>
    </source>
</evidence>
<reference evidence="8 9" key="1">
    <citation type="submission" date="2015-09" db="EMBL/GenBank/DDBJ databases">
        <title>Draft genome of the scarab beetle Oryctes borbonicus.</title>
        <authorList>
            <person name="Meyer J.M."/>
            <person name="Markov G.V."/>
            <person name="Baskaran P."/>
            <person name="Herrmann M."/>
            <person name="Sommer R.J."/>
            <person name="Roedelsperger C."/>
        </authorList>
    </citation>
    <scope>NUCLEOTIDE SEQUENCE [LARGE SCALE GENOMIC DNA]</scope>
    <source>
        <strain evidence="8">OB123</strain>
        <tissue evidence="8">Whole animal</tissue>
    </source>
</reference>
<dbReference type="InterPro" id="IPR050958">
    <property type="entry name" value="Cell_Adh-Cytoskel_Orgn"/>
</dbReference>
<dbReference type="GO" id="GO:0045989">
    <property type="term" value="P:positive regulation of striated muscle contraction"/>
    <property type="evidence" value="ECO:0007669"/>
    <property type="project" value="UniProtKB-ARBA"/>
</dbReference>
<evidence type="ECO:0000256" key="4">
    <source>
        <dbReference type="ARBA" id="ARBA00023157"/>
    </source>
</evidence>
<dbReference type="GO" id="GO:0007156">
    <property type="term" value="P:homophilic cell adhesion via plasma membrane adhesion molecules"/>
    <property type="evidence" value="ECO:0007669"/>
    <property type="project" value="TreeGrafter"/>
</dbReference>
<evidence type="ECO:0000256" key="5">
    <source>
        <dbReference type="ARBA" id="ARBA00023319"/>
    </source>
</evidence>
<dbReference type="SUPFAM" id="SSF48726">
    <property type="entry name" value="Immunoglobulin"/>
    <property type="match status" value="6"/>
</dbReference>
<gene>
    <name evidence="8" type="ORF">AMK59_5981</name>
</gene>
<organism evidence="8 9">
    <name type="scientific">Oryctes borbonicus</name>
    <dbReference type="NCBI Taxonomy" id="1629725"/>
    <lineage>
        <taxon>Eukaryota</taxon>
        <taxon>Metazoa</taxon>
        <taxon>Ecdysozoa</taxon>
        <taxon>Arthropoda</taxon>
        <taxon>Hexapoda</taxon>
        <taxon>Insecta</taxon>
        <taxon>Pterygota</taxon>
        <taxon>Neoptera</taxon>
        <taxon>Endopterygota</taxon>
        <taxon>Coleoptera</taxon>
        <taxon>Polyphaga</taxon>
        <taxon>Scarabaeiformia</taxon>
        <taxon>Scarabaeidae</taxon>
        <taxon>Dynastinae</taxon>
        <taxon>Oryctes</taxon>
    </lineage>
</organism>
<keyword evidence="9" id="KW-1185">Reference proteome</keyword>